<evidence type="ECO:0000313" key="2">
    <source>
        <dbReference type="Proteomes" id="UP000186096"/>
    </source>
</evidence>
<dbReference type="RefSeq" id="WP_308441031.1">
    <property type="nucleotide sequence ID" value="NZ_FTNI01000006.1"/>
</dbReference>
<dbReference type="Pfam" id="PF13646">
    <property type="entry name" value="HEAT_2"/>
    <property type="match status" value="1"/>
</dbReference>
<dbReference type="EMBL" id="FTNI01000006">
    <property type="protein sequence ID" value="SIR17199.1"/>
    <property type="molecule type" value="Genomic_DNA"/>
</dbReference>
<dbReference type="Gene3D" id="1.25.10.10">
    <property type="entry name" value="Leucine-rich Repeat Variant"/>
    <property type="match status" value="1"/>
</dbReference>
<proteinExistence type="predicted"/>
<protein>
    <submittedName>
        <fullName evidence="1">HEAT repeat-containing protein</fullName>
    </submittedName>
</protein>
<keyword evidence="2" id="KW-1185">Reference proteome</keyword>
<sequence>MAEEVAVTMTMPEDDTNTLRALRGLEDGNSSVRLKAVLAVGTNPDPRFIDKLIERCAIEPDFYVRDMLTWALTRHSSSMTVPKLVDELRSERAQARSQALHTLSKIGDRRAWPAITRALLTDADDEVARSAWRAAVVLVPEEEESELAEVLAAQLGRGERETQLSLSRALIGLGEVVVPFLRGAMQNQDPRVRRHAIATERLLRDPDAGFEFAIEEAKRVAVLGTAGQEG</sequence>
<dbReference type="Proteomes" id="UP000186096">
    <property type="component" value="Unassembled WGS sequence"/>
</dbReference>
<dbReference type="InterPro" id="IPR011989">
    <property type="entry name" value="ARM-like"/>
</dbReference>
<dbReference type="InterPro" id="IPR016024">
    <property type="entry name" value="ARM-type_fold"/>
</dbReference>
<dbReference type="SUPFAM" id="SSF48371">
    <property type="entry name" value="ARM repeat"/>
    <property type="match status" value="1"/>
</dbReference>
<organism evidence="1 2">
    <name type="scientific">Microbispora rosea</name>
    <dbReference type="NCBI Taxonomy" id="58117"/>
    <lineage>
        <taxon>Bacteria</taxon>
        <taxon>Bacillati</taxon>
        <taxon>Actinomycetota</taxon>
        <taxon>Actinomycetes</taxon>
        <taxon>Streptosporangiales</taxon>
        <taxon>Streptosporangiaceae</taxon>
        <taxon>Microbispora</taxon>
    </lineage>
</organism>
<dbReference type="AlphaFoldDB" id="A0A1N6YRX9"/>
<reference evidence="2" key="1">
    <citation type="submission" date="2017-01" db="EMBL/GenBank/DDBJ databases">
        <authorList>
            <person name="Varghese N."/>
            <person name="Submissions S."/>
        </authorList>
    </citation>
    <scope>NUCLEOTIDE SEQUENCE [LARGE SCALE GENOMIC DNA]</scope>
    <source>
        <strain evidence="2">ATCC 12950</strain>
    </source>
</reference>
<accession>A0A1N6YRX9</accession>
<name>A0A1N6YRX9_9ACTN</name>
<dbReference type="STRING" id="58117.SAMN05421833_106250"/>
<evidence type="ECO:0000313" key="1">
    <source>
        <dbReference type="EMBL" id="SIR17199.1"/>
    </source>
</evidence>
<gene>
    <name evidence="1" type="ORF">SAMN05421833_106250</name>
</gene>